<sequence>MVQILASGPYQYQGILRAVEAFAPRVPVRDSAEEKKYVVIQDGVFTTGERKKSTSTKLTYVASNVINALSWDITKGVDLQKVAEGLDVLAKGSEEKAAGQCFLCRWVTSIRQIWTNGVVFDCVSFIGQDQSSRYIVRQLASHLRKVNERMKRSNDQNFVLFMTVLTGQHNAVRRICTAGRSQFNYLVEDHHVSDVRENLKFDNSTEILEGIKTLDLSEWKGELTKETLTIIGRMTNLDDLKLPTSVKGTLTLTNENLETVEVTGSKLTKLDVSQAPKLATLNVSSNKNLKSVVVHSDAKENVEISSGSTHKNFKLT</sequence>
<gene>
    <name evidence="1" type="ORF">COB11_02980</name>
</gene>
<dbReference type="InterPro" id="IPR032675">
    <property type="entry name" value="LRR_dom_sf"/>
</dbReference>
<evidence type="ECO:0000313" key="2">
    <source>
        <dbReference type="Proteomes" id="UP000217838"/>
    </source>
</evidence>
<reference evidence="2" key="1">
    <citation type="submission" date="2017-08" db="EMBL/GenBank/DDBJ databases">
        <title>A dynamic microbial community with high functional redundancy inhabits the cold, oxic subseafloor aquifer.</title>
        <authorList>
            <person name="Tully B.J."/>
            <person name="Wheat C.G."/>
            <person name="Glazer B.T."/>
            <person name="Huber J.A."/>
        </authorList>
    </citation>
    <scope>NUCLEOTIDE SEQUENCE [LARGE SCALE GENOMIC DNA]</scope>
</reference>
<name>A0A2A4YLA3_UNCAE</name>
<comment type="caution">
    <text evidence="1">The sequence shown here is derived from an EMBL/GenBank/DDBJ whole genome shotgun (WGS) entry which is preliminary data.</text>
</comment>
<evidence type="ECO:0008006" key="3">
    <source>
        <dbReference type="Google" id="ProtNLM"/>
    </source>
</evidence>
<accession>A0A2A4YLA3</accession>
<dbReference type="AlphaFoldDB" id="A0A2A4YLA3"/>
<dbReference type="EMBL" id="NVUU01000028">
    <property type="protein sequence ID" value="PCI95107.1"/>
    <property type="molecule type" value="Genomic_DNA"/>
</dbReference>
<dbReference type="Proteomes" id="UP000217838">
    <property type="component" value="Unassembled WGS sequence"/>
</dbReference>
<evidence type="ECO:0000313" key="1">
    <source>
        <dbReference type="EMBL" id="PCI95107.1"/>
    </source>
</evidence>
<proteinExistence type="predicted"/>
<dbReference type="Gene3D" id="3.80.10.10">
    <property type="entry name" value="Ribonuclease Inhibitor"/>
    <property type="match status" value="1"/>
</dbReference>
<protein>
    <recommendedName>
        <fullName evidence="3">Leucine-rich repeat domain-containing protein</fullName>
    </recommendedName>
</protein>
<organism evidence="1 2">
    <name type="scientific">Aerophobetes bacterium</name>
    <dbReference type="NCBI Taxonomy" id="2030807"/>
    <lineage>
        <taxon>Bacteria</taxon>
        <taxon>Candidatus Aerophobota</taxon>
    </lineage>
</organism>